<dbReference type="AlphaFoldDB" id="A0A927FKJ4"/>
<dbReference type="RefSeq" id="WP_191820275.1">
    <property type="nucleotide sequence ID" value="NZ_JACYFT010000004.1"/>
</dbReference>
<accession>A0A927FKJ4</accession>
<dbReference type="Pfam" id="PF21841">
    <property type="entry name" value="DUF6900"/>
    <property type="match status" value="1"/>
</dbReference>
<evidence type="ECO:0000313" key="2">
    <source>
        <dbReference type="EMBL" id="MBD8051777.1"/>
    </source>
</evidence>
<reference evidence="2" key="1">
    <citation type="submission" date="2020-09" db="EMBL/GenBank/DDBJ databases">
        <title>Genome seq and assembly of Limnohabitants sp.</title>
        <authorList>
            <person name="Chhetri G."/>
        </authorList>
    </citation>
    <scope>NUCLEOTIDE SEQUENCE</scope>
    <source>
        <strain evidence="2">JUR4</strain>
    </source>
</reference>
<dbReference type="InterPro" id="IPR054195">
    <property type="entry name" value="DUF6900"/>
</dbReference>
<dbReference type="Proteomes" id="UP000647424">
    <property type="component" value="Unassembled WGS sequence"/>
</dbReference>
<comment type="caution">
    <text evidence="2">The sequence shown here is derived from an EMBL/GenBank/DDBJ whole genome shotgun (WGS) entry which is preliminary data.</text>
</comment>
<evidence type="ECO:0000313" key="3">
    <source>
        <dbReference type="Proteomes" id="UP000647424"/>
    </source>
</evidence>
<name>A0A927FKJ4_9BURK</name>
<evidence type="ECO:0000259" key="1">
    <source>
        <dbReference type="Pfam" id="PF21841"/>
    </source>
</evidence>
<organism evidence="2 3">
    <name type="scientific">Limnohabitans radicicola</name>
    <dbReference type="NCBI Taxonomy" id="2771427"/>
    <lineage>
        <taxon>Bacteria</taxon>
        <taxon>Pseudomonadati</taxon>
        <taxon>Pseudomonadota</taxon>
        <taxon>Betaproteobacteria</taxon>
        <taxon>Burkholderiales</taxon>
        <taxon>Comamonadaceae</taxon>
        <taxon>Limnohabitans</taxon>
    </lineage>
</organism>
<protein>
    <recommendedName>
        <fullName evidence="1">DUF6900 domain-containing protein</fullName>
    </recommendedName>
</protein>
<proteinExistence type="predicted"/>
<sequence>MKQDKNLNKLFEQIALKHFFIETLETQHRDRLDFHDVSVWAVKSALEAAYAAGHAAATAAAQNKSTASKGKQ</sequence>
<dbReference type="EMBL" id="JACYFT010000004">
    <property type="protein sequence ID" value="MBD8051777.1"/>
    <property type="molecule type" value="Genomic_DNA"/>
</dbReference>
<feature type="domain" description="DUF6900" evidence="1">
    <location>
        <begin position="7"/>
        <end position="57"/>
    </location>
</feature>
<keyword evidence="3" id="KW-1185">Reference proteome</keyword>
<gene>
    <name evidence="2" type="ORF">IC609_14615</name>
</gene>